<dbReference type="GO" id="GO:0032968">
    <property type="term" value="P:positive regulation of transcription elongation by RNA polymerase II"/>
    <property type="evidence" value="ECO:0007669"/>
    <property type="project" value="TreeGrafter"/>
</dbReference>
<dbReference type="Pfam" id="PF04004">
    <property type="entry name" value="Leo1"/>
    <property type="match status" value="1"/>
</dbReference>
<dbReference type="InterPro" id="IPR007149">
    <property type="entry name" value="Leo1"/>
</dbReference>
<dbReference type="PANTHER" id="PTHR23146">
    <property type="entry name" value="LEO1 PROTEIN"/>
    <property type="match status" value="1"/>
</dbReference>
<proteinExistence type="predicted"/>
<dbReference type="AlphaFoldDB" id="A0AAW2KFJ1"/>
<dbReference type="GO" id="GO:0016593">
    <property type="term" value="C:Cdc73/Paf1 complex"/>
    <property type="evidence" value="ECO:0007669"/>
    <property type="project" value="InterPro"/>
</dbReference>
<organism evidence="1">
    <name type="scientific">Sesamum calycinum</name>
    <dbReference type="NCBI Taxonomy" id="2727403"/>
    <lineage>
        <taxon>Eukaryota</taxon>
        <taxon>Viridiplantae</taxon>
        <taxon>Streptophyta</taxon>
        <taxon>Embryophyta</taxon>
        <taxon>Tracheophyta</taxon>
        <taxon>Spermatophyta</taxon>
        <taxon>Magnoliopsida</taxon>
        <taxon>eudicotyledons</taxon>
        <taxon>Gunneridae</taxon>
        <taxon>Pentapetalae</taxon>
        <taxon>asterids</taxon>
        <taxon>lamiids</taxon>
        <taxon>Lamiales</taxon>
        <taxon>Pedaliaceae</taxon>
        <taxon>Sesamum</taxon>
    </lineage>
</organism>
<dbReference type="EMBL" id="JACGWM010000487">
    <property type="protein sequence ID" value="KAL0304600.1"/>
    <property type="molecule type" value="Genomic_DNA"/>
</dbReference>
<gene>
    <name evidence="1" type="ORF">Scaly_3017900</name>
</gene>
<sequence length="391" mass="43678">MALGQRRSPFFLDDRRRPGLSYEVHRLGFGDVSPSDRPFQKGRQKLLGRGNLVVALGERSEYSPRRTTIREKSYTETLPWEKMKRLASMVATPNGVKELLLAASYSRRICGGQGIVIISILGVYGIRMRSRSLRMEAKPKGKERQKSAEEASSRVLILIILEAQGLVLSPSPPFLAVNFLTIGLLNSLSCRNYRPIELFMVIKVMLMRSQKFKKNYADVSPVENEEEGMKTTLKGKVVVPPAGSPPAVSEIPLRFPSPCPNQMATLNLSSIIGIDPNQFDLATYVEEDFYVTDASGVNRLIPPTNIIRWREVTNPDGTTSVESNARFVTWSDGSLQLLIGKEAFGISEQDAQGIESYLFLRHEQEIYQSQGLISRKMIVMPSSVTSNSNFD</sequence>
<comment type="caution">
    <text evidence="1">The sequence shown here is derived from an EMBL/GenBank/DDBJ whole genome shotgun (WGS) entry which is preliminary data.</text>
</comment>
<name>A0AAW2KFJ1_9LAMI</name>
<reference evidence="1" key="1">
    <citation type="submission" date="2020-06" db="EMBL/GenBank/DDBJ databases">
        <authorList>
            <person name="Li T."/>
            <person name="Hu X."/>
            <person name="Zhang T."/>
            <person name="Song X."/>
            <person name="Zhang H."/>
            <person name="Dai N."/>
            <person name="Sheng W."/>
            <person name="Hou X."/>
            <person name="Wei L."/>
        </authorList>
    </citation>
    <scope>NUCLEOTIDE SEQUENCE</scope>
    <source>
        <strain evidence="1">KEN8</strain>
        <tissue evidence="1">Leaf</tissue>
    </source>
</reference>
<dbReference type="GO" id="GO:0006368">
    <property type="term" value="P:transcription elongation by RNA polymerase II"/>
    <property type="evidence" value="ECO:0007669"/>
    <property type="project" value="InterPro"/>
</dbReference>
<accession>A0AAW2KFJ1</accession>
<dbReference type="GO" id="GO:1990269">
    <property type="term" value="F:RNA polymerase II C-terminal domain phosphoserine binding"/>
    <property type="evidence" value="ECO:0007669"/>
    <property type="project" value="TreeGrafter"/>
</dbReference>
<dbReference type="PANTHER" id="PTHR23146:SF0">
    <property type="entry name" value="RNA POLYMERASE-ASSOCIATED PROTEIN LEO1"/>
    <property type="match status" value="1"/>
</dbReference>
<reference evidence="1" key="2">
    <citation type="journal article" date="2024" name="Plant">
        <title>Genomic evolution and insights into agronomic trait innovations of Sesamum species.</title>
        <authorList>
            <person name="Miao H."/>
            <person name="Wang L."/>
            <person name="Qu L."/>
            <person name="Liu H."/>
            <person name="Sun Y."/>
            <person name="Le M."/>
            <person name="Wang Q."/>
            <person name="Wei S."/>
            <person name="Zheng Y."/>
            <person name="Lin W."/>
            <person name="Duan Y."/>
            <person name="Cao H."/>
            <person name="Xiong S."/>
            <person name="Wang X."/>
            <person name="Wei L."/>
            <person name="Li C."/>
            <person name="Ma Q."/>
            <person name="Ju M."/>
            <person name="Zhao R."/>
            <person name="Li G."/>
            <person name="Mu C."/>
            <person name="Tian Q."/>
            <person name="Mei H."/>
            <person name="Zhang T."/>
            <person name="Gao T."/>
            <person name="Zhang H."/>
        </authorList>
    </citation>
    <scope>NUCLEOTIDE SEQUENCE</scope>
    <source>
        <strain evidence="1">KEN8</strain>
    </source>
</reference>
<protein>
    <submittedName>
        <fullName evidence="1">Protein LEO1</fullName>
    </submittedName>
</protein>
<evidence type="ECO:0000313" key="1">
    <source>
        <dbReference type="EMBL" id="KAL0304600.1"/>
    </source>
</evidence>